<dbReference type="PaxDb" id="65489-OBART08G01030.1"/>
<reference evidence="3" key="1">
    <citation type="journal article" date="2009" name="Rice">
        <title>De Novo Next Generation Sequencing of Plant Genomes.</title>
        <authorList>
            <person name="Rounsley S."/>
            <person name="Marri P.R."/>
            <person name="Yu Y."/>
            <person name="He R."/>
            <person name="Sisneros N."/>
            <person name="Goicoechea J.L."/>
            <person name="Lee S.J."/>
            <person name="Angelova A."/>
            <person name="Kudrna D."/>
            <person name="Luo M."/>
            <person name="Affourtit J."/>
            <person name="Desany B."/>
            <person name="Knight J."/>
            <person name="Niazi F."/>
            <person name="Egholm M."/>
            <person name="Wing R.A."/>
        </authorList>
    </citation>
    <scope>NUCLEOTIDE SEQUENCE [LARGE SCALE GENOMIC DNA]</scope>
    <source>
        <strain evidence="3">cv. IRGC 105608</strain>
    </source>
</reference>
<feature type="transmembrane region" description="Helical" evidence="2">
    <location>
        <begin position="55"/>
        <end position="75"/>
    </location>
</feature>
<evidence type="ECO:0000313" key="4">
    <source>
        <dbReference type="Proteomes" id="UP000026960"/>
    </source>
</evidence>
<dbReference type="PANTHER" id="PTHR35165">
    <property type="entry name" value="OS08G0113900 PROTEIN"/>
    <property type="match status" value="1"/>
</dbReference>
<dbReference type="HOGENOM" id="CLU_141258_0_0_1"/>
<proteinExistence type="predicted"/>
<dbReference type="Gramene" id="OBART08G01030.1">
    <property type="protein sequence ID" value="OBART08G01030.1"/>
    <property type="gene ID" value="OBART08G01030"/>
</dbReference>
<dbReference type="AlphaFoldDB" id="A0A0D3GVQ9"/>
<keyword evidence="2" id="KW-1133">Transmembrane helix</keyword>
<keyword evidence="2" id="KW-0472">Membrane</keyword>
<sequence length="111" mass="11073">MDDDEKPPAAAAGAIGGEVAAGAVAVDACLVAAAMAGASLLAWWAVAFHPSNSRLWMVPVGLVLACTPAIVYLALSLQPPSTVSDHKGSHAAGHPPPPPPLSMVLSTADQT</sequence>
<feature type="transmembrane region" description="Helical" evidence="2">
    <location>
        <begin position="20"/>
        <end position="43"/>
    </location>
</feature>
<dbReference type="PANTHER" id="PTHR35165:SF6">
    <property type="entry name" value="OS08G0113900 PROTEIN"/>
    <property type="match status" value="1"/>
</dbReference>
<dbReference type="eggNOG" id="ENOG502SDR9">
    <property type="taxonomic scope" value="Eukaryota"/>
</dbReference>
<keyword evidence="2" id="KW-0812">Transmembrane</keyword>
<accession>A0A0D3GVQ9</accession>
<protein>
    <submittedName>
        <fullName evidence="3">Uncharacterized protein</fullName>
    </submittedName>
</protein>
<organism evidence="3">
    <name type="scientific">Oryza barthii</name>
    <dbReference type="NCBI Taxonomy" id="65489"/>
    <lineage>
        <taxon>Eukaryota</taxon>
        <taxon>Viridiplantae</taxon>
        <taxon>Streptophyta</taxon>
        <taxon>Embryophyta</taxon>
        <taxon>Tracheophyta</taxon>
        <taxon>Spermatophyta</taxon>
        <taxon>Magnoliopsida</taxon>
        <taxon>Liliopsida</taxon>
        <taxon>Poales</taxon>
        <taxon>Poaceae</taxon>
        <taxon>BOP clade</taxon>
        <taxon>Oryzoideae</taxon>
        <taxon>Oryzeae</taxon>
        <taxon>Oryzinae</taxon>
        <taxon>Oryza</taxon>
    </lineage>
</organism>
<evidence type="ECO:0000313" key="3">
    <source>
        <dbReference type="EnsemblPlants" id="OBART08G01030.1"/>
    </source>
</evidence>
<keyword evidence="4" id="KW-1185">Reference proteome</keyword>
<dbReference type="InterPro" id="IPR032238">
    <property type="entry name" value="ATP-synth_Z"/>
</dbReference>
<evidence type="ECO:0000256" key="1">
    <source>
        <dbReference type="SAM" id="MobiDB-lite"/>
    </source>
</evidence>
<dbReference type="EnsemblPlants" id="OBART08G01030.1">
    <property type="protein sequence ID" value="OBART08G01030.1"/>
    <property type="gene ID" value="OBART08G01030"/>
</dbReference>
<dbReference type="Pfam" id="PF16594">
    <property type="entry name" value="ATP-synt_Z"/>
    <property type="match status" value="1"/>
</dbReference>
<feature type="region of interest" description="Disordered" evidence="1">
    <location>
        <begin position="80"/>
        <end position="111"/>
    </location>
</feature>
<evidence type="ECO:0000256" key="2">
    <source>
        <dbReference type="SAM" id="Phobius"/>
    </source>
</evidence>
<dbReference type="Proteomes" id="UP000026960">
    <property type="component" value="Chromosome 8"/>
</dbReference>
<name>A0A0D3GVQ9_9ORYZ</name>
<reference evidence="3" key="2">
    <citation type="submission" date="2015-03" db="UniProtKB">
        <authorList>
            <consortium name="EnsemblPlants"/>
        </authorList>
    </citation>
    <scope>IDENTIFICATION</scope>
</reference>